<name>A0A096BRZ8_9BACT</name>
<dbReference type="RefSeq" id="WP_036872053.1">
    <property type="nucleotide sequence ID" value="NZ_JRNN01000033.1"/>
</dbReference>
<gene>
    <name evidence="2" type="ORF">HMPREF2137_03255</name>
</gene>
<dbReference type="EMBL" id="JRNN01000033">
    <property type="protein sequence ID" value="KGF36014.1"/>
    <property type="molecule type" value="Genomic_DNA"/>
</dbReference>
<evidence type="ECO:0000313" key="3">
    <source>
        <dbReference type="Proteomes" id="UP000029556"/>
    </source>
</evidence>
<dbReference type="SUPFAM" id="SSF48452">
    <property type="entry name" value="TPR-like"/>
    <property type="match status" value="2"/>
</dbReference>
<dbReference type="OrthoDB" id="1099385at2"/>
<feature type="chain" id="PRO_5001917497" evidence="1">
    <location>
        <begin position="21"/>
        <end position="402"/>
    </location>
</feature>
<accession>A0A096BRZ8</accession>
<sequence>MKRLIHIFLLLIIVVCSVQAQRKEISQAKQWIKHGSNLEKAENSMSNLLKDSTNKNNKKIWITLFESVKKQYEQGNEKLYLKQKYDTAKLFSLGKKMFDVLQAFDSVDATPNKKGVIKIEYRDEHAQFLNQIRPNLFNGGAYFMLKNKYQEAYNMYDAYINCAYYPLFKKYDYMKRDKLIPEASYWAAYNAYKLKNHQATLKHTPLALKDTTHYVYMLQYLAQTYKEMNDTTLYLKTLEEGFSSHPDFPFFFPRLVDYYVQNHRFDQALHVINQALSVDSTNQIYRFAKSTVLLNTGQYDECIEICDGLIAENDSMMEPYLNAGLAYFNQAVILDKELQVSKQHRQMILNDYRKALPYLERYRQLAPDMKERWSLPLYTIYLNLNMGKEFDEIDKIINAKKG</sequence>
<comment type="caution">
    <text evidence="2">The sequence shown here is derived from an EMBL/GenBank/DDBJ whole genome shotgun (WGS) entry which is preliminary data.</text>
</comment>
<organism evidence="2 3">
    <name type="scientific">Hoylesella buccalis DNF00853</name>
    <dbReference type="NCBI Taxonomy" id="1401074"/>
    <lineage>
        <taxon>Bacteria</taxon>
        <taxon>Pseudomonadati</taxon>
        <taxon>Bacteroidota</taxon>
        <taxon>Bacteroidia</taxon>
        <taxon>Bacteroidales</taxon>
        <taxon>Prevotellaceae</taxon>
        <taxon>Hoylesella</taxon>
    </lineage>
</organism>
<dbReference type="InterPro" id="IPR011990">
    <property type="entry name" value="TPR-like_helical_dom_sf"/>
</dbReference>
<reference evidence="2 3" key="1">
    <citation type="submission" date="2014-07" db="EMBL/GenBank/DDBJ databases">
        <authorList>
            <person name="McCorrison J."/>
            <person name="Sanka R."/>
            <person name="Torralba M."/>
            <person name="Gillis M."/>
            <person name="Haft D.H."/>
            <person name="Methe B."/>
            <person name="Sutton G."/>
            <person name="Nelson K.E."/>
        </authorList>
    </citation>
    <scope>NUCLEOTIDE SEQUENCE [LARGE SCALE GENOMIC DNA]</scope>
    <source>
        <strain evidence="2 3">DNF00853</strain>
    </source>
</reference>
<dbReference type="AlphaFoldDB" id="A0A096BRZ8"/>
<evidence type="ECO:0000256" key="1">
    <source>
        <dbReference type="SAM" id="SignalP"/>
    </source>
</evidence>
<evidence type="ECO:0000313" key="2">
    <source>
        <dbReference type="EMBL" id="KGF36014.1"/>
    </source>
</evidence>
<proteinExistence type="predicted"/>
<dbReference type="Gene3D" id="1.25.40.10">
    <property type="entry name" value="Tetratricopeptide repeat domain"/>
    <property type="match status" value="1"/>
</dbReference>
<keyword evidence="1" id="KW-0732">Signal</keyword>
<feature type="signal peptide" evidence="1">
    <location>
        <begin position="1"/>
        <end position="20"/>
    </location>
</feature>
<protein>
    <submittedName>
        <fullName evidence="2">Uncharacterized protein</fullName>
    </submittedName>
</protein>
<dbReference type="Proteomes" id="UP000029556">
    <property type="component" value="Unassembled WGS sequence"/>
</dbReference>